<dbReference type="InterPro" id="IPR001789">
    <property type="entry name" value="Sig_transdc_resp-reg_receiver"/>
</dbReference>
<dbReference type="EMBL" id="MCFE01000025">
    <property type="protein sequence ID" value="ORY05409.1"/>
    <property type="molecule type" value="Genomic_DNA"/>
</dbReference>
<dbReference type="InParanoid" id="A0A1Y1Z586"/>
<evidence type="ECO:0000256" key="1">
    <source>
        <dbReference type="ARBA" id="ARBA00022553"/>
    </source>
</evidence>
<dbReference type="AlphaFoldDB" id="A0A1Y1Z586"/>
<feature type="modified residue" description="4-aspartylphosphate" evidence="3">
    <location>
        <position position="48"/>
    </location>
</feature>
<evidence type="ECO:0000259" key="4">
    <source>
        <dbReference type="PROSITE" id="PS50110"/>
    </source>
</evidence>
<reference evidence="5 6" key="1">
    <citation type="submission" date="2016-07" db="EMBL/GenBank/DDBJ databases">
        <title>Pervasive Adenine N6-methylation of Active Genes in Fungi.</title>
        <authorList>
            <consortium name="DOE Joint Genome Institute"/>
            <person name="Mondo S.J."/>
            <person name="Dannebaum R.O."/>
            <person name="Kuo R.C."/>
            <person name="Labutti K."/>
            <person name="Haridas S."/>
            <person name="Kuo A."/>
            <person name="Salamov A."/>
            <person name="Ahrendt S.R."/>
            <person name="Lipzen A."/>
            <person name="Sullivan W."/>
            <person name="Andreopoulos W.B."/>
            <person name="Clum A."/>
            <person name="Lindquist E."/>
            <person name="Daum C."/>
            <person name="Ramamoorthy G.K."/>
            <person name="Gryganskyi A."/>
            <person name="Culley D."/>
            <person name="Magnuson J.K."/>
            <person name="James T.Y."/>
            <person name="O'Malley M.A."/>
            <person name="Stajich J.E."/>
            <person name="Spatafora J.W."/>
            <person name="Visel A."/>
            <person name="Grigoriev I.V."/>
        </authorList>
    </citation>
    <scope>NUCLEOTIDE SEQUENCE [LARGE SCALE GENOMIC DNA]</scope>
    <source>
        <strain evidence="5 6">CBS 931.73</strain>
    </source>
</reference>
<sequence>LAEDNLICQKLAARLLTKNGYDVTTANNGLEAVEAVERSPDYDIALLDIHMPLMGGLEAGRAMRERLGFSGQIVALTANTTSEYQQACVDAGFDAFAPKPIKEQELLTLLTQRSYESKEVSKPKSG</sequence>
<dbReference type="PANTHER" id="PTHR45339">
    <property type="entry name" value="HYBRID SIGNAL TRANSDUCTION HISTIDINE KINASE J"/>
    <property type="match status" value="1"/>
</dbReference>
<keyword evidence="6" id="KW-1185">Reference proteome</keyword>
<evidence type="ECO:0000313" key="5">
    <source>
        <dbReference type="EMBL" id="ORY05409.1"/>
    </source>
</evidence>
<protein>
    <submittedName>
        <fullName evidence="5">CheY-like protein</fullName>
    </submittedName>
</protein>
<dbReference type="SMART" id="SM00448">
    <property type="entry name" value="REC"/>
    <property type="match status" value="1"/>
</dbReference>
<dbReference type="GO" id="GO:0000160">
    <property type="term" value="P:phosphorelay signal transduction system"/>
    <property type="evidence" value="ECO:0007669"/>
    <property type="project" value="UniProtKB-KW"/>
</dbReference>
<proteinExistence type="predicted"/>
<feature type="non-terminal residue" evidence="5">
    <location>
        <position position="1"/>
    </location>
</feature>
<dbReference type="STRING" id="1314790.A0A1Y1Z586"/>
<dbReference type="OrthoDB" id="60033at2759"/>
<organism evidence="5 6">
    <name type="scientific">Basidiobolus meristosporus CBS 931.73</name>
    <dbReference type="NCBI Taxonomy" id="1314790"/>
    <lineage>
        <taxon>Eukaryota</taxon>
        <taxon>Fungi</taxon>
        <taxon>Fungi incertae sedis</taxon>
        <taxon>Zoopagomycota</taxon>
        <taxon>Entomophthoromycotina</taxon>
        <taxon>Basidiobolomycetes</taxon>
        <taxon>Basidiobolales</taxon>
        <taxon>Basidiobolaceae</taxon>
        <taxon>Basidiobolus</taxon>
    </lineage>
</organism>
<name>A0A1Y1Z586_9FUNG</name>
<evidence type="ECO:0000256" key="2">
    <source>
        <dbReference type="ARBA" id="ARBA00023012"/>
    </source>
</evidence>
<gene>
    <name evidence="5" type="ORF">K493DRAFT_204422</name>
</gene>
<keyword evidence="2" id="KW-0902">Two-component regulatory system</keyword>
<dbReference type="PANTHER" id="PTHR45339:SF1">
    <property type="entry name" value="HYBRID SIGNAL TRANSDUCTION HISTIDINE KINASE J"/>
    <property type="match status" value="1"/>
</dbReference>
<evidence type="ECO:0000256" key="3">
    <source>
        <dbReference type="PROSITE-ProRule" id="PRU00169"/>
    </source>
</evidence>
<dbReference type="CDD" id="cd17546">
    <property type="entry name" value="REC_hyHK_CKI1_RcsC-like"/>
    <property type="match status" value="1"/>
</dbReference>
<dbReference type="Pfam" id="PF00072">
    <property type="entry name" value="Response_reg"/>
    <property type="match status" value="1"/>
</dbReference>
<keyword evidence="1 3" id="KW-0597">Phosphoprotein</keyword>
<dbReference type="Gene3D" id="3.40.50.2300">
    <property type="match status" value="1"/>
</dbReference>
<comment type="caution">
    <text evidence="5">The sequence shown here is derived from an EMBL/GenBank/DDBJ whole genome shotgun (WGS) entry which is preliminary data.</text>
</comment>
<accession>A0A1Y1Z586</accession>
<dbReference type="InterPro" id="IPR011006">
    <property type="entry name" value="CheY-like_superfamily"/>
</dbReference>
<evidence type="ECO:0000313" key="6">
    <source>
        <dbReference type="Proteomes" id="UP000193498"/>
    </source>
</evidence>
<dbReference type="SUPFAM" id="SSF52172">
    <property type="entry name" value="CheY-like"/>
    <property type="match status" value="1"/>
</dbReference>
<feature type="domain" description="Response regulatory" evidence="4">
    <location>
        <begin position="1"/>
        <end position="114"/>
    </location>
</feature>
<dbReference type="Proteomes" id="UP000193498">
    <property type="component" value="Unassembled WGS sequence"/>
</dbReference>
<dbReference type="PROSITE" id="PS50110">
    <property type="entry name" value="RESPONSE_REGULATORY"/>
    <property type="match status" value="1"/>
</dbReference>